<name>A0A834NQK1_VESPE</name>
<dbReference type="AlphaFoldDB" id="A0A834NQK1"/>
<protein>
    <submittedName>
        <fullName evidence="1">Uncharacterized protein</fullName>
    </submittedName>
</protein>
<keyword evidence="2" id="KW-1185">Reference proteome</keyword>
<organism evidence="1 2">
    <name type="scientific">Vespula pensylvanica</name>
    <name type="common">Western yellow jacket</name>
    <name type="synonym">Wasp</name>
    <dbReference type="NCBI Taxonomy" id="30213"/>
    <lineage>
        <taxon>Eukaryota</taxon>
        <taxon>Metazoa</taxon>
        <taxon>Ecdysozoa</taxon>
        <taxon>Arthropoda</taxon>
        <taxon>Hexapoda</taxon>
        <taxon>Insecta</taxon>
        <taxon>Pterygota</taxon>
        <taxon>Neoptera</taxon>
        <taxon>Endopterygota</taxon>
        <taxon>Hymenoptera</taxon>
        <taxon>Apocrita</taxon>
        <taxon>Aculeata</taxon>
        <taxon>Vespoidea</taxon>
        <taxon>Vespidae</taxon>
        <taxon>Vespinae</taxon>
        <taxon>Vespula</taxon>
    </lineage>
</organism>
<proteinExistence type="predicted"/>
<comment type="caution">
    <text evidence="1">The sequence shown here is derived from an EMBL/GenBank/DDBJ whole genome shotgun (WGS) entry which is preliminary data.</text>
</comment>
<reference evidence="1" key="1">
    <citation type="journal article" date="2020" name="G3 (Bethesda)">
        <title>High-Quality Assemblies for Three Invasive Social Wasps from the &lt;i&gt;Vespula&lt;/i&gt; Genus.</title>
        <authorList>
            <person name="Harrop T.W.R."/>
            <person name="Guhlin J."/>
            <person name="McLaughlin G.M."/>
            <person name="Permina E."/>
            <person name="Stockwell P."/>
            <person name="Gilligan J."/>
            <person name="Le Lec M.F."/>
            <person name="Gruber M.A.M."/>
            <person name="Quinn O."/>
            <person name="Lovegrove M."/>
            <person name="Duncan E.J."/>
            <person name="Remnant E.J."/>
            <person name="Van Eeckhoven J."/>
            <person name="Graham B."/>
            <person name="Knapp R.A."/>
            <person name="Langford K.W."/>
            <person name="Kronenberg Z."/>
            <person name="Press M.O."/>
            <person name="Eacker S.M."/>
            <person name="Wilson-Rankin E.E."/>
            <person name="Purcell J."/>
            <person name="Lester P.J."/>
            <person name="Dearden P.K."/>
        </authorList>
    </citation>
    <scope>NUCLEOTIDE SEQUENCE</scope>
    <source>
        <strain evidence="1">Volc-1</strain>
    </source>
</reference>
<accession>A0A834NQK1</accession>
<evidence type="ECO:0000313" key="2">
    <source>
        <dbReference type="Proteomes" id="UP000600918"/>
    </source>
</evidence>
<sequence length="139" mass="15501">MFGVTFLRITIKPITNDDRGQLYGLPSLMAASLGDSRQPGSKAALLLLRTPTCLAFRMEITNDDLNEYTSATRCCPACSIMLLNSRRVAFEGISEYFTQLDCNSVFTPPKILSLEFKEDPKLPFFARGTRIRSSNLPRG</sequence>
<dbReference type="Proteomes" id="UP000600918">
    <property type="component" value="Unassembled WGS sequence"/>
</dbReference>
<dbReference type="EMBL" id="JACSDY010000011">
    <property type="protein sequence ID" value="KAF7415675.1"/>
    <property type="molecule type" value="Genomic_DNA"/>
</dbReference>
<gene>
    <name evidence="1" type="ORF">H0235_012267</name>
</gene>
<evidence type="ECO:0000313" key="1">
    <source>
        <dbReference type="EMBL" id="KAF7415675.1"/>
    </source>
</evidence>